<dbReference type="InterPro" id="IPR055482">
    <property type="entry name" value="DUF7054"/>
</dbReference>
<evidence type="ECO:0000256" key="1">
    <source>
        <dbReference type="SAM" id="MobiDB-lite"/>
    </source>
</evidence>
<dbReference type="Proteomes" id="UP000243459">
    <property type="component" value="Chromosome 1"/>
</dbReference>
<gene>
    <name evidence="3" type="ORF">A4U43_C01F31420</name>
</gene>
<sequence length="149" mass="17133">MSLPSAPLSKRQHPNKVNKKQNKHTRSATTKCSSNRILISVRVKGSSGHIRLFVNEEESVEAVIRSVLKVYAREGRFPVFGHESGQFYLYCATFDEALKPSQTIGSTDSRNFLMYKKEPQDQKKDDSSRRKRSLKIWLIKFLNFTISSH</sequence>
<name>A0A5P1FUI7_ASPOF</name>
<dbReference type="InterPro" id="IPR040358">
    <property type="entry name" value="At4g22758-like"/>
</dbReference>
<dbReference type="OMA" id="EVIHIAL"/>
<accession>A0A5P1FUI7</accession>
<proteinExistence type="predicted"/>
<keyword evidence="4" id="KW-1185">Reference proteome</keyword>
<dbReference type="AlphaFoldDB" id="A0A5P1FUI7"/>
<dbReference type="Gramene" id="ONK81644">
    <property type="protein sequence ID" value="ONK81644"/>
    <property type="gene ID" value="A4U43_C01F31420"/>
</dbReference>
<dbReference type="Pfam" id="PF23156">
    <property type="entry name" value="DUF7054"/>
    <property type="match status" value="1"/>
</dbReference>
<protein>
    <recommendedName>
        <fullName evidence="2">DUF7054 domain-containing protein</fullName>
    </recommendedName>
</protein>
<reference evidence="4" key="1">
    <citation type="journal article" date="2017" name="Nat. Commun.">
        <title>The asparagus genome sheds light on the origin and evolution of a young Y chromosome.</title>
        <authorList>
            <person name="Harkess A."/>
            <person name="Zhou J."/>
            <person name="Xu C."/>
            <person name="Bowers J.E."/>
            <person name="Van der Hulst R."/>
            <person name="Ayyampalayam S."/>
            <person name="Mercati F."/>
            <person name="Riccardi P."/>
            <person name="McKain M.R."/>
            <person name="Kakrana A."/>
            <person name="Tang H."/>
            <person name="Ray J."/>
            <person name="Groenendijk J."/>
            <person name="Arikit S."/>
            <person name="Mathioni S.M."/>
            <person name="Nakano M."/>
            <person name="Shan H."/>
            <person name="Telgmann-Rauber A."/>
            <person name="Kanno A."/>
            <person name="Yue Z."/>
            <person name="Chen H."/>
            <person name="Li W."/>
            <person name="Chen Y."/>
            <person name="Xu X."/>
            <person name="Zhang Y."/>
            <person name="Luo S."/>
            <person name="Chen H."/>
            <person name="Gao J."/>
            <person name="Mao Z."/>
            <person name="Pires J.C."/>
            <person name="Luo M."/>
            <person name="Kudrna D."/>
            <person name="Wing R.A."/>
            <person name="Meyers B.C."/>
            <person name="Yi K."/>
            <person name="Kong H."/>
            <person name="Lavrijsen P."/>
            <person name="Sunseri F."/>
            <person name="Falavigna A."/>
            <person name="Ye Y."/>
            <person name="Leebens-Mack J.H."/>
            <person name="Chen G."/>
        </authorList>
    </citation>
    <scope>NUCLEOTIDE SEQUENCE [LARGE SCALE GENOMIC DNA]</scope>
    <source>
        <strain evidence="4">cv. DH0086</strain>
    </source>
</reference>
<feature type="domain" description="DUF7054" evidence="2">
    <location>
        <begin position="34"/>
        <end position="114"/>
    </location>
</feature>
<feature type="compositionally biased region" description="Basic residues" evidence="1">
    <location>
        <begin position="10"/>
        <end position="26"/>
    </location>
</feature>
<organism evidence="3 4">
    <name type="scientific">Asparagus officinalis</name>
    <name type="common">Garden asparagus</name>
    <dbReference type="NCBI Taxonomy" id="4686"/>
    <lineage>
        <taxon>Eukaryota</taxon>
        <taxon>Viridiplantae</taxon>
        <taxon>Streptophyta</taxon>
        <taxon>Embryophyta</taxon>
        <taxon>Tracheophyta</taxon>
        <taxon>Spermatophyta</taxon>
        <taxon>Magnoliopsida</taxon>
        <taxon>Liliopsida</taxon>
        <taxon>Asparagales</taxon>
        <taxon>Asparagaceae</taxon>
        <taxon>Asparagoideae</taxon>
        <taxon>Asparagus</taxon>
    </lineage>
</organism>
<evidence type="ECO:0000259" key="2">
    <source>
        <dbReference type="Pfam" id="PF23156"/>
    </source>
</evidence>
<evidence type="ECO:0000313" key="4">
    <source>
        <dbReference type="Proteomes" id="UP000243459"/>
    </source>
</evidence>
<evidence type="ECO:0000313" key="3">
    <source>
        <dbReference type="EMBL" id="ONK81644.1"/>
    </source>
</evidence>
<dbReference type="PANTHER" id="PTHR33270">
    <property type="entry name" value="BNAC05G50380D PROTEIN"/>
    <property type="match status" value="1"/>
</dbReference>
<dbReference type="EMBL" id="CM007381">
    <property type="protein sequence ID" value="ONK81644.1"/>
    <property type="molecule type" value="Genomic_DNA"/>
</dbReference>
<dbReference type="PANTHER" id="PTHR33270:SF18">
    <property type="entry name" value="OS02G0324700 PROTEIN"/>
    <property type="match status" value="1"/>
</dbReference>
<feature type="region of interest" description="Disordered" evidence="1">
    <location>
        <begin position="1"/>
        <end position="31"/>
    </location>
</feature>